<keyword evidence="3" id="KW-1185">Reference proteome</keyword>
<dbReference type="EMBL" id="NKXS01005377">
    <property type="protein sequence ID" value="PIN03832.1"/>
    <property type="molecule type" value="Genomic_DNA"/>
</dbReference>
<reference evidence="3" key="1">
    <citation type="journal article" date="2018" name="Gigascience">
        <title>Genome assembly of the Pink Ipe (Handroanthus impetiginosus, Bignoniaceae), a highly valued, ecologically keystone Neotropical timber forest tree.</title>
        <authorList>
            <person name="Silva-Junior O.B."/>
            <person name="Grattapaglia D."/>
            <person name="Novaes E."/>
            <person name="Collevatti R.G."/>
        </authorList>
    </citation>
    <scope>NUCLEOTIDE SEQUENCE [LARGE SCALE GENOMIC DNA]</scope>
    <source>
        <strain evidence="3">cv. UFG-1</strain>
    </source>
</reference>
<organism evidence="2 3">
    <name type="scientific">Handroanthus impetiginosus</name>
    <dbReference type="NCBI Taxonomy" id="429701"/>
    <lineage>
        <taxon>Eukaryota</taxon>
        <taxon>Viridiplantae</taxon>
        <taxon>Streptophyta</taxon>
        <taxon>Embryophyta</taxon>
        <taxon>Tracheophyta</taxon>
        <taxon>Spermatophyta</taxon>
        <taxon>Magnoliopsida</taxon>
        <taxon>eudicotyledons</taxon>
        <taxon>Gunneridae</taxon>
        <taxon>Pentapetalae</taxon>
        <taxon>asterids</taxon>
        <taxon>lamiids</taxon>
        <taxon>Lamiales</taxon>
        <taxon>Bignoniaceae</taxon>
        <taxon>Crescentiina</taxon>
        <taxon>Tabebuia alliance</taxon>
        <taxon>Handroanthus</taxon>
    </lineage>
</organism>
<dbReference type="AlphaFoldDB" id="A0A2G9GF36"/>
<dbReference type="Gene3D" id="1.10.510.10">
    <property type="entry name" value="Transferase(Phosphotransferase) domain 1"/>
    <property type="match status" value="1"/>
</dbReference>
<accession>A0A2G9GF36</accession>
<name>A0A2G9GF36_9LAMI</name>
<comment type="caution">
    <text evidence="2">The sequence shown here is derived from an EMBL/GenBank/DDBJ whole genome shotgun (WGS) entry which is preliminary data.</text>
</comment>
<evidence type="ECO:0000256" key="1">
    <source>
        <dbReference type="SAM" id="MobiDB-lite"/>
    </source>
</evidence>
<sequence length="74" mass="8311">MGERPRLTEELEALVQSDSKLGTESETLRFLAKLYYQCTEKNPSDRPSAESIYNSLVDHARSVTGSKSSESEQE</sequence>
<evidence type="ECO:0000313" key="3">
    <source>
        <dbReference type="Proteomes" id="UP000231279"/>
    </source>
</evidence>
<proteinExistence type="predicted"/>
<evidence type="ECO:0000313" key="2">
    <source>
        <dbReference type="EMBL" id="PIN03832.1"/>
    </source>
</evidence>
<gene>
    <name evidence="2" type="ORF">CDL12_23636</name>
</gene>
<dbReference type="OrthoDB" id="10499869at2759"/>
<protein>
    <submittedName>
        <fullName evidence="2">Uncharacterized protein</fullName>
    </submittedName>
</protein>
<feature type="region of interest" description="Disordered" evidence="1">
    <location>
        <begin position="55"/>
        <end position="74"/>
    </location>
</feature>
<dbReference type="STRING" id="429701.A0A2G9GF36"/>
<dbReference type="Proteomes" id="UP000231279">
    <property type="component" value="Unassembled WGS sequence"/>
</dbReference>